<dbReference type="OMA" id="LENTNCP"/>
<keyword evidence="5" id="KW-0808">Transferase</keyword>
<dbReference type="InterPro" id="IPR053848">
    <property type="entry name" value="IMS_HHH_1"/>
</dbReference>
<dbReference type="GO" id="GO:0070987">
    <property type="term" value="P:error-free translesion synthesis"/>
    <property type="evidence" value="ECO:0007669"/>
    <property type="project" value="TreeGrafter"/>
</dbReference>
<keyword evidence="9" id="KW-0460">Magnesium</keyword>
<dbReference type="Gene3D" id="1.10.150.20">
    <property type="entry name" value="5' to 3' exonuclease, C-terminal subdomain"/>
    <property type="match status" value="1"/>
</dbReference>
<dbReference type="PROSITE" id="PS50173">
    <property type="entry name" value="UMUC"/>
    <property type="match status" value="1"/>
</dbReference>
<comment type="subcellular location">
    <subcellularLocation>
        <location evidence="1">Nucleus</location>
    </subcellularLocation>
</comment>
<dbReference type="GO" id="GO:0003684">
    <property type="term" value="F:damaged DNA binding"/>
    <property type="evidence" value="ECO:0007669"/>
    <property type="project" value="InterPro"/>
</dbReference>
<evidence type="ECO:0000313" key="16">
    <source>
        <dbReference type="Proteomes" id="UP000094527"/>
    </source>
</evidence>
<dbReference type="Gene3D" id="3.30.1490.100">
    <property type="entry name" value="DNA polymerase, Y-family, little finger domain"/>
    <property type="match status" value="1"/>
</dbReference>
<keyword evidence="7" id="KW-0479">Metal-binding</keyword>
<dbReference type="Pfam" id="PF21999">
    <property type="entry name" value="IMS_HHH_1"/>
    <property type="match status" value="1"/>
</dbReference>
<feature type="region of interest" description="Disordered" evidence="13">
    <location>
        <begin position="438"/>
        <end position="471"/>
    </location>
</feature>
<dbReference type="InterPro" id="IPR017961">
    <property type="entry name" value="DNA_pol_Y-fam_little_finger"/>
</dbReference>
<evidence type="ECO:0000256" key="7">
    <source>
        <dbReference type="ARBA" id="ARBA00022723"/>
    </source>
</evidence>
<dbReference type="InterPro" id="IPR043128">
    <property type="entry name" value="Rev_trsase/Diguanyl_cyclase"/>
</dbReference>
<proteinExistence type="inferred from homology"/>
<keyword evidence="16" id="KW-1185">Reference proteome</keyword>
<dbReference type="InterPro" id="IPR038401">
    <property type="entry name" value="Rev1_C_sf"/>
</dbReference>
<dbReference type="SUPFAM" id="SSF100879">
    <property type="entry name" value="Lesion bypass DNA polymerase (Y-family), little finger domain"/>
    <property type="match status" value="1"/>
</dbReference>
<evidence type="ECO:0000259" key="14">
    <source>
        <dbReference type="PROSITE" id="PS50173"/>
    </source>
</evidence>
<feature type="compositionally biased region" description="Polar residues" evidence="13">
    <location>
        <begin position="443"/>
        <end position="452"/>
    </location>
</feature>
<dbReference type="InterPro" id="IPR001126">
    <property type="entry name" value="UmuC"/>
</dbReference>
<dbReference type="SUPFAM" id="SSF56672">
    <property type="entry name" value="DNA/RNA polymerases"/>
    <property type="match status" value="1"/>
</dbReference>
<dbReference type="GO" id="GO:0005634">
    <property type="term" value="C:nucleus"/>
    <property type="evidence" value="ECO:0007669"/>
    <property type="project" value="UniProtKB-SubCell"/>
</dbReference>
<dbReference type="InterPro" id="IPR043502">
    <property type="entry name" value="DNA/RNA_pol_sf"/>
</dbReference>
<dbReference type="GO" id="GO:0017125">
    <property type="term" value="F:deoxycytidyl transferase activity"/>
    <property type="evidence" value="ECO:0007669"/>
    <property type="project" value="TreeGrafter"/>
</dbReference>
<reference evidence="15 16" key="1">
    <citation type="journal article" date="2016" name="Genome Biol. Evol.">
        <title>Gene Family Evolution Reflects Adaptation to Soil Environmental Stressors in the Genome of the Collembolan Orchesella cincta.</title>
        <authorList>
            <person name="Faddeeva-Vakhrusheva A."/>
            <person name="Derks M.F."/>
            <person name="Anvar S.Y."/>
            <person name="Agamennone V."/>
            <person name="Suring W."/>
            <person name="Smit S."/>
            <person name="van Straalen N.M."/>
            <person name="Roelofs D."/>
        </authorList>
    </citation>
    <scope>NUCLEOTIDE SEQUENCE [LARGE SCALE GENOMIC DNA]</scope>
    <source>
        <tissue evidence="15">Mixed pool</tissue>
    </source>
</reference>
<name>A0A1D2N5W8_ORCCI</name>
<dbReference type="GO" id="GO:0042276">
    <property type="term" value="P:error-prone translesion synthesis"/>
    <property type="evidence" value="ECO:0007669"/>
    <property type="project" value="TreeGrafter"/>
</dbReference>
<evidence type="ECO:0000256" key="12">
    <source>
        <dbReference type="ARBA" id="ARBA00023242"/>
    </source>
</evidence>
<keyword evidence="11" id="KW-0234">DNA repair</keyword>
<dbReference type="GO" id="GO:0006281">
    <property type="term" value="P:DNA repair"/>
    <property type="evidence" value="ECO:0007669"/>
    <property type="project" value="UniProtKB-KW"/>
</dbReference>
<feature type="compositionally biased region" description="Basic and acidic residues" evidence="13">
    <location>
        <begin position="453"/>
        <end position="465"/>
    </location>
</feature>
<dbReference type="STRING" id="48709.A0A1D2N5W8"/>
<evidence type="ECO:0000256" key="5">
    <source>
        <dbReference type="ARBA" id="ARBA00022679"/>
    </source>
</evidence>
<dbReference type="GO" id="GO:0046872">
    <property type="term" value="F:metal ion binding"/>
    <property type="evidence" value="ECO:0007669"/>
    <property type="project" value="UniProtKB-KW"/>
</dbReference>
<evidence type="ECO:0000256" key="3">
    <source>
        <dbReference type="ARBA" id="ARBA00020399"/>
    </source>
</evidence>
<dbReference type="AlphaFoldDB" id="A0A1D2N5W8"/>
<evidence type="ECO:0000256" key="8">
    <source>
        <dbReference type="ARBA" id="ARBA00022763"/>
    </source>
</evidence>
<dbReference type="EMBL" id="LJIJ01000196">
    <property type="protein sequence ID" value="ODN00621.1"/>
    <property type="molecule type" value="Genomic_DNA"/>
</dbReference>
<evidence type="ECO:0000256" key="11">
    <source>
        <dbReference type="ARBA" id="ARBA00023204"/>
    </source>
</evidence>
<evidence type="ECO:0000256" key="6">
    <source>
        <dbReference type="ARBA" id="ARBA00022695"/>
    </source>
</evidence>
<sequence>KVPGSTPEDLATFLRKIILENTNCPASIGIGSNRLLAKLAVKLAKPDGVHHLKDCDAKPYIQSLQVRDLPGVGWSNEDKLLDNFGVKTCSDLLKIPLKDLKSLFGEKTAEKMLSLCKGVDSSEIKTGLERPKSISVDVNFMIRFTKDDEVTNFLINICKELSTRAEKMQATSTHFSLKLLIRKKGAGDPLKHGGHGIVDSMTRSRSLMTPTRNWQELYKTACSLTRLMRVPPTEYRGIGVTLTDLKFDDDKSTKKSIQRTLTEMPISRAQKMLTISQKKSKTAGLSSENTSSPDVSQESPIPIENGAPGSALHSDKQVVPADYSVAKSSAVQAPPSDTTTNEPVDINMLRQLPREIAEEQCQIFGISKDVLDIKDDSDVDTATKSEGATSAANGTEINSYYDNVDTIDSSFLQALPDSVRQDVLIQLQEAKGRKAINGDLQYDEQQPCSSKQALERDKQREKLHNGDGNPGRADDCYNLEIREQGIDLSKSHKGLPLDQQVTPKIYYNRSPRFQLEPSRFWDMSTYCNLLPSKDIQLPALNNCTDVADVRNLIRDGLETLKDPTAADVECLEKYFTELIAQGWIQQAATLLKFLNRQYEQLDDADPWVPLLAQVLEEAQNTWRALYQGEIQLDDEYQ</sequence>
<evidence type="ECO:0000256" key="10">
    <source>
        <dbReference type="ARBA" id="ARBA00023125"/>
    </source>
</evidence>
<keyword evidence="10" id="KW-0238">DNA-binding</keyword>
<comment type="caution">
    <text evidence="15">The sequence shown here is derived from an EMBL/GenBank/DDBJ whole genome shotgun (WGS) entry which is preliminary data.</text>
</comment>
<organism evidence="15 16">
    <name type="scientific">Orchesella cincta</name>
    <name type="common">Springtail</name>
    <name type="synonym">Podura cincta</name>
    <dbReference type="NCBI Taxonomy" id="48709"/>
    <lineage>
        <taxon>Eukaryota</taxon>
        <taxon>Metazoa</taxon>
        <taxon>Ecdysozoa</taxon>
        <taxon>Arthropoda</taxon>
        <taxon>Hexapoda</taxon>
        <taxon>Collembola</taxon>
        <taxon>Entomobryomorpha</taxon>
        <taxon>Entomobryoidea</taxon>
        <taxon>Orchesellidae</taxon>
        <taxon>Orchesellinae</taxon>
        <taxon>Orchesella</taxon>
    </lineage>
</organism>
<protein>
    <recommendedName>
        <fullName evidence="3">DNA repair protein REV1</fullName>
    </recommendedName>
</protein>
<feature type="domain" description="UmuC" evidence="14">
    <location>
        <begin position="14"/>
        <end position="73"/>
    </location>
</feature>
<dbReference type="PANTHER" id="PTHR45990:SF1">
    <property type="entry name" value="DNA REPAIR PROTEIN REV1"/>
    <property type="match status" value="1"/>
</dbReference>
<evidence type="ECO:0000256" key="2">
    <source>
        <dbReference type="ARBA" id="ARBA00010945"/>
    </source>
</evidence>
<dbReference type="Pfam" id="PF11799">
    <property type="entry name" value="IMS_C"/>
    <property type="match status" value="1"/>
</dbReference>
<comment type="similarity">
    <text evidence="2">Belongs to the DNA polymerase type-Y family.</text>
</comment>
<dbReference type="Proteomes" id="UP000094527">
    <property type="component" value="Unassembled WGS sequence"/>
</dbReference>
<dbReference type="InterPro" id="IPR036775">
    <property type="entry name" value="DNA_pol_Y-fam_lit_finger_sf"/>
</dbReference>
<keyword evidence="4" id="KW-0237">DNA synthesis</keyword>
<dbReference type="PANTHER" id="PTHR45990">
    <property type="entry name" value="DNA REPAIR PROTEIN REV1"/>
    <property type="match status" value="1"/>
</dbReference>
<evidence type="ECO:0000256" key="9">
    <source>
        <dbReference type="ARBA" id="ARBA00022842"/>
    </source>
</evidence>
<evidence type="ECO:0000256" key="4">
    <source>
        <dbReference type="ARBA" id="ARBA00022634"/>
    </source>
</evidence>
<dbReference type="OrthoDB" id="427711at2759"/>
<evidence type="ECO:0000256" key="13">
    <source>
        <dbReference type="SAM" id="MobiDB-lite"/>
    </source>
</evidence>
<dbReference type="Pfam" id="PF00817">
    <property type="entry name" value="IMS"/>
    <property type="match status" value="1"/>
</dbReference>
<dbReference type="Gene3D" id="1.20.58.1280">
    <property type="entry name" value="DNA repair protein Rev1, C-terminal domain"/>
    <property type="match status" value="1"/>
</dbReference>
<evidence type="ECO:0000256" key="1">
    <source>
        <dbReference type="ARBA" id="ARBA00004123"/>
    </source>
</evidence>
<dbReference type="GO" id="GO:0003887">
    <property type="term" value="F:DNA-directed DNA polymerase activity"/>
    <property type="evidence" value="ECO:0007669"/>
    <property type="project" value="InterPro"/>
</dbReference>
<evidence type="ECO:0000313" key="15">
    <source>
        <dbReference type="EMBL" id="ODN00621.1"/>
    </source>
</evidence>
<gene>
    <name evidence="15" type="ORF">Ocin01_06050</name>
</gene>
<feature type="compositionally biased region" description="Polar residues" evidence="13">
    <location>
        <begin position="275"/>
        <end position="299"/>
    </location>
</feature>
<dbReference type="FunFam" id="3.30.1490.100:FF:000001">
    <property type="entry name" value="DNA repair protein REV1"/>
    <property type="match status" value="1"/>
</dbReference>
<dbReference type="Gene3D" id="3.30.70.270">
    <property type="match status" value="1"/>
</dbReference>
<feature type="non-terminal residue" evidence="15">
    <location>
        <position position="1"/>
    </location>
</feature>
<keyword evidence="8" id="KW-0227">DNA damage</keyword>
<accession>A0A1D2N5W8</accession>
<feature type="region of interest" description="Disordered" evidence="13">
    <location>
        <begin position="275"/>
        <end position="316"/>
    </location>
</feature>
<keyword evidence="6" id="KW-0548">Nucleotidyltransferase</keyword>
<keyword evidence="12" id="KW-0539">Nucleus</keyword>